<reference evidence="3 4" key="1">
    <citation type="submission" date="2019-03" db="EMBL/GenBank/DDBJ databases">
        <title>Whole genome sequence of Arthrobacter sp JH1-1.</title>
        <authorList>
            <person name="Trinh H.N."/>
        </authorList>
    </citation>
    <scope>NUCLEOTIDE SEQUENCE [LARGE SCALE GENOMIC DNA]</scope>
    <source>
        <strain evidence="3 4">JH1-1</strain>
    </source>
</reference>
<comment type="caution">
    <text evidence="3">The sequence shown here is derived from an EMBL/GenBank/DDBJ whole genome shotgun (WGS) entry which is preliminary data.</text>
</comment>
<dbReference type="InterPro" id="IPR043129">
    <property type="entry name" value="ATPase_NBD"/>
</dbReference>
<evidence type="ECO:0000313" key="4">
    <source>
        <dbReference type="Proteomes" id="UP000295511"/>
    </source>
</evidence>
<dbReference type="OrthoDB" id="9810372at2"/>
<dbReference type="Gene3D" id="1.10.10.10">
    <property type="entry name" value="Winged helix-like DNA-binding domain superfamily/Winged helix DNA-binding domain"/>
    <property type="match status" value="1"/>
</dbReference>
<protein>
    <submittedName>
        <fullName evidence="3">ROK family transcriptional regulator</fullName>
    </submittedName>
</protein>
<dbReference type="Gene3D" id="3.30.420.40">
    <property type="match status" value="2"/>
</dbReference>
<feature type="compositionally biased region" description="Basic and acidic residues" evidence="2">
    <location>
        <begin position="1"/>
        <end position="14"/>
    </location>
</feature>
<name>A0A4R5KIN6_9MICC</name>
<dbReference type="Proteomes" id="UP000295511">
    <property type="component" value="Unassembled WGS sequence"/>
</dbReference>
<dbReference type="InterPro" id="IPR000600">
    <property type="entry name" value="ROK"/>
</dbReference>
<comment type="similarity">
    <text evidence="1">Belongs to the ROK (NagC/XylR) family.</text>
</comment>
<dbReference type="EMBL" id="SMRU01000015">
    <property type="protein sequence ID" value="TDF94625.1"/>
    <property type="molecule type" value="Genomic_DNA"/>
</dbReference>
<dbReference type="InterPro" id="IPR049874">
    <property type="entry name" value="ROK_cs"/>
</dbReference>
<evidence type="ECO:0000256" key="2">
    <source>
        <dbReference type="SAM" id="MobiDB-lite"/>
    </source>
</evidence>
<accession>A0A4R5KIN6</accession>
<gene>
    <name evidence="3" type="ORF">E1809_13840</name>
</gene>
<dbReference type="RefSeq" id="WP_133204819.1">
    <property type="nucleotide sequence ID" value="NZ_SMRU01000015.1"/>
</dbReference>
<keyword evidence="4" id="KW-1185">Reference proteome</keyword>
<dbReference type="SUPFAM" id="SSF46785">
    <property type="entry name" value="Winged helix' DNA-binding domain"/>
    <property type="match status" value="1"/>
</dbReference>
<dbReference type="PROSITE" id="PS01125">
    <property type="entry name" value="ROK"/>
    <property type="match status" value="1"/>
</dbReference>
<organism evidence="3 4">
    <name type="scientific">Arthrobacter terricola</name>
    <dbReference type="NCBI Taxonomy" id="2547396"/>
    <lineage>
        <taxon>Bacteria</taxon>
        <taxon>Bacillati</taxon>
        <taxon>Actinomycetota</taxon>
        <taxon>Actinomycetes</taxon>
        <taxon>Micrococcales</taxon>
        <taxon>Micrococcaceae</taxon>
        <taxon>Arthrobacter</taxon>
    </lineage>
</organism>
<dbReference type="Pfam" id="PF00480">
    <property type="entry name" value="ROK"/>
    <property type="match status" value="1"/>
</dbReference>
<evidence type="ECO:0000256" key="1">
    <source>
        <dbReference type="ARBA" id="ARBA00006479"/>
    </source>
</evidence>
<proteinExistence type="inferred from homology"/>
<dbReference type="InterPro" id="IPR036388">
    <property type="entry name" value="WH-like_DNA-bd_sf"/>
</dbReference>
<sequence>MEAIRDRQVSDRYRPGSRRTQRTSAATLPSDGRAHNLSLVRQTLHSAGAMSRAELSRTLGLTRVTVSDLVSELIERGHVVELGQSDEVRPGKPAILVDINRQGLQVIGMDLAENSVLRAAVLDLDGNILHRMERELAEETGQEVIRQVLELASEAAERATATLLGIGVGTPGIVNAEGVVTTAPNFEWKDVPLRSLIEDHTGLPTLVSNDADAAVHAHHTFGGGSDDTVLVKIGRGVGSGLIVGGRRARGAHSAAGEIGHVTVGTDGGAMCKCGKTGCLETWMSVPSLERALAEAAASPQPEAAAGVVLREAGERLAIALAPVVGALDLSELVLSGPRELLAGPLLDAVRQTLLSRLLHRDPSPVSVRLADDAEDIVLRGAAVMVLWNQLGVS</sequence>
<dbReference type="PANTHER" id="PTHR18964">
    <property type="entry name" value="ROK (REPRESSOR, ORF, KINASE) FAMILY"/>
    <property type="match status" value="1"/>
</dbReference>
<dbReference type="InterPro" id="IPR036390">
    <property type="entry name" value="WH_DNA-bd_sf"/>
</dbReference>
<evidence type="ECO:0000313" key="3">
    <source>
        <dbReference type="EMBL" id="TDF94625.1"/>
    </source>
</evidence>
<dbReference type="SUPFAM" id="SSF53067">
    <property type="entry name" value="Actin-like ATPase domain"/>
    <property type="match status" value="1"/>
</dbReference>
<dbReference type="PANTHER" id="PTHR18964:SF149">
    <property type="entry name" value="BIFUNCTIONAL UDP-N-ACETYLGLUCOSAMINE 2-EPIMERASE_N-ACETYLMANNOSAMINE KINASE"/>
    <property type="match status" value="1"/>
</dbReference>
<feature type="region of interest" description="Disordered" evidence="2">
    <location>
        <begin position="1"/>
        <end position="31"/>
    </location>
</feature>
<dbReference type="AlphaFoldDB" id="A0A4R5KIN6"/>